<dbReference type="PANTHER" id="PTHR13405">
    <property type="entry name" value="NUCLEAR PORE COMPLEX PROTEIN NUP133"/>
    <property type="match status" value="1"/>
</dbReference>
<dbReference type="GO" id="GO:0017056">
    <property type="term" value="F:structural constituent of nuclear pore"/>
    <property type="evidence" value="ECO:0007669"/>
    <property type="project" value="InterPro"/>
</dbReference>
<comment type="caution">
    <text evidence="9">The sequence shown here is derived from an EMBL/GenBank/DDBJ whole genome shotgun (WGS) entry which is preliminary data.</text>
</comment>
<sequence>MDTSTAGQRRRFPSQGMTAGQTEDFTDEQDIYESPQALWSVLKNQLVFLADHILSIEHQRFLWSEGLTLSESTSEDPLAEHAEYGQVRTAVIQPLVEIGREDAGFSLAEKYHGYAILVELAFNYEKNPNTRIEYYMDKFGTQFGFALYDYYVSKQRYYDFLKHGQAHPEMLNQYLTQHKELQGLAWLHDVYQKQYAPASQKLLDTSQYESHAQTRQTMLSLGKLAFLASIQPEQLELSSTVDTQAEFDDALDVFSVYQRLREQYEASFNSVDDKVPKTTEEKGELIGQTLYGTLKKSQPTLYHLVVYQLTRLLQGFTLSTEDLVELLTLKSHYDTPQQRIDFGLALDVLRQSHTLSDEARDYGIRMIWRRVCLLDNWEHIDKSLRRASDENLTNTLKDTTLYATLLFAREQGMSQEYFVCPTDAYFDSTSQYFTHRVEPYHVDKVTAEGLVRDHKVDTKTLNKYTGKCRLTTYYGEILRMVNTSIREAEGDEEEHWGPDDHLTEFASNHPMMDVEG</sequence>
<keyword evidence="2" id="KW-0813">Transport</keyword>
<dbReference type="Proteomes" id="UP001150925">
    <property type="component" value="Unassembled WGS sequence"/>
</dbReference>
<evidence type="ECO:0000256" key="3">
    <source>
        <dbReference type="ARBA" id="ARBA00022816"/>
    </source>
</evidence>
<proteinExistence type="predicted"/>
<dbReference type="OrthoDB" id="5546365at2759"/>
<evidence type="ECO:0000256" key="2">
    <source>
        <dbReference type="ARBA" id="ARBA00022448"/>
    </source>
</evidence>
<protein>
    <recommendedName>
        <fullName evidence="8">Nucleoporin Nup133/Nup155-like C-terminal domain-containing protein</fullName>
    </recommendedName>
</protein>
<evidence type="ECO:0000256" key="4">
    <source>
        <dbReference type="ARBA" id="ARBA00022927"/>
    </source>
</evidence>
<reference evidence="9" key="1">
    <citation type="submission" date="2022-07" db="EMBL/GenBank/DDBJ databases">
        <title>Phylogenomic reconstructions and comparative analyses of Kickxellomycotina fungi.</title>
        <authorList>
            <person name="Reynolds N.K."/>
            <person name="Stajich J.E."/>
            <person name="Barry K."/>
            <person name="Grigoriev I.V."/>
            <person name="Crous P."/>
            <person name="Smith M.E."/>
        </authorList>
    </citation>
    <scope>NUCLEOTIDE SEQUENCE</scope>
    <source>
        <strain evidence="9">RSA 1196</strain>
    </source>
</reference>
<dbReference type="InterPro" id="IPR037624">
    <property type="entry name" value="Nup133-like"/>
</dbReference>
<evidence type="ECO:0000313" key="10">
    <source>
        <dbReference type="Proteomes" id="UP001150925"/>
    </source>
</evidence>
<dbReference type="GO" id="GO:0016973">
    <property type="term" value="P:poly(A)+ mRNA export from nucleus"/>
    <property type="evidence" value="ECO:0007669"/>
    <property type="project" value="TreeGrafter"/>
</dbReference>
<evidence type="ECO:0000256" key="1">
    <source>
        <dbReference type="ARBA" id="ARBA00004259"/>
    </source>
</evidence>
<evidence type="ECO:0000313" key="9">
    <source>
        <dbReference type="EMBL" id="KAJ1966987.1"/>
    </source>
</evidence>
<keyword evidence="10" id="KW-1185">Reference proteome</keyword>
<dbReference type="GO" id="GO:0006606">
    <property type="term" value="P:protein import into nucleus"/>
    <property type="evidence" value="ECO:0007669"/>
    <property type="project" value="TreeGrafter"/>
</dbReference>
<keyword evidence="4" id="KW-0653">Protein transport</keyword>
<accession>A0A9W8AXF5</accession>
<dbReference type="InterPro" id="IPR007187">
    <property type="entry name" value="Nucleoporin_Nup133/Nup155_C"/>
</dbReference>
<keyword evidence="3" id="KW-0509">mRNA transport</keyword>
<keyword evidence="6" id="KW-0539">Nucleus</keyword>
<evidence type="ECO:0000256" key="7">
    <source>
        <dbReference type="SAM" id="MobiDB-lite"/>
    </source>
</evidence>
<evidence type="ECO:0000256" key="5">
    <source>
        <dbReference type="ARBA" id="ARBA00023010"/>
    </source>
</evidence>
<dbReference type="Gene3D" id="1.25.40.700">
    <property type="match status" value="1"/>
</dbReference>
<feature type="domain" description="Nucleoporin Nup133/Nup155-like C-terminal" evidence="8">
    <location>
        <begin position="108"/>
        <end position="406"/>
    </location>
</feature>
<name>A0A9W8AXF5_9FUNG</name>
<comment type="subcellular location">
    <subcellularLocation>
        <location evidence="1">Nucleus envelope</location>
    </subcellularLocation>
</comment>
<dbReference type="PANTHER" id="PTHR13405:SF11">
    <property type="entry name" value="NUCLEAR PORE COMPLEX PROTEIN NUP133"/>
    <property type="match status" value="1"/>
</dbReference>
<dbReference type="Pfam" id="PF03177">
    <property type="entry name" value="Nucleoporin_C"/>
    <property type="match status" value="1"/>
</dbReference>
<dbReference type="GO" id="GO:0000972">
    <property type="term" value="P:transcription-dependent tethering of RNA polymerase II gene DNA at nuclear periphery"/>
    <property type="evidence" value="ECO:0007669"/>
    <property type="project" value="TreeGrafter"/>
</dbReference>
<evidence type="ECO:0000259" key="8">
    <source>
        <dbReference type="Pfam" id="PF03177"/>
    </source>
</evidence>
<feature type="region of interest" description="Disordered" evidence="7">
    <location>
        <begin position="489"/>
        <end position="516"/>
    </location>
</feature>
<dbReference type="EMBL" id="JANBPY010000413">
    <property type="protein sequence ID" value="KAJ1966987.1"/>
    <property type="molecule type" value="Genomic_DNA"/>
</dbReference>
<evidence type="ECO:0000256" key="6">
    <source>
        <dbReference type="ARBA" id="ARBA00023242"/>
    </source>
</evidence>
<organism evidence="9 10">
    <name type="scientific">Dispira parvispora</name>
    <dbReference type="NCBI Taxonomy" id="1520584"/>
    <lineage>
        <taxon>Eukaryota</taxon>
        <taxon>Fungi</taxon>
        <taxon>Fungi incertae sedis</taxon>
        <taxon>Zoopagomycota</taxon>
        <taxon>Kickxellomycotina</taxon>
        <taxon>Dimargaritomycetes</taxon>
        <taxon>Dimargaritales</taxon>
        <taxon>Dimargaritaceae</taxon>
        <taxon>Dispira</taxon>
    </lineage>
</organism>
<feature type="region of interest" description="Disordered" evidence="7">
    <location>
        <begin position="1"/>
        <end position="23"/>
    </location>
</feature>
<keyword evidence="5" id="KW-0811">Translocation</keyword>
<dbReference type="AlphaFoldDB" id="A0A9W8AXF5"/>
<dbReference type="Gene3D" id="1.20.58.1380">
    <property type="match status" value="1"/>
</dbReference>
<gene>
    <name evidence="9" type="ORF">IWQ62_002126</name>
</gene>
<dbReference type="GO" id="GO:0031080">
    <property type="term" value="C:nuclear pore outer ring"/>
    <property type="evidence" value="ECO:0007669"/>
    <property type="project" value="TreeGrafter"/>
</dbReference>